<reference evidence="6" key="2">
    <citation type="submission" date="2025-09" db="UniProtKB">
        <authorList>
            <consortium name="Ensembl"/>
        </authorList>
    </citation>
    <scope>IDENTIFICATION</scope>
</reference>
<reference evidence="6" key="1">
    <citation type="submission" date="2025-08" db="UniProtKB">
        <authorList>
            <consortium name="Ensembl"/>
        </authorList>
    </citation>
    <scope>IDENTIFICATION</scope>
</reference>
<evidence type="ECO:0000313" key="7">
    <source>
        <dbReference type="Proteomes" id="UP000472273"/>
    </source>
</evidence>
<organism evidence="6 7">
    <name type="scientific">Pseudonaja textilis</name>
    <name type="common">Eastern brown snake</name>
    <dbReference type="NCBI Taxonomy" id="8673"/>
    <lineage>
        <taxon>Eukaryota</taxon>
        <taxon>Metazoa</taxon>
        <taxon>Chordata</taxon>
        <taxon>Craniata</taxon>
        <taxon>Vertebrata</taxon>
        <taxon>Euteleostomi</taxon>
        <taxon>Lepidosauria</taxon>
        <taxon>Squamata</taxon>
        <taxon>Bifurcata</taxon>
        <taxon>Unidentata</taxon>
        <taxon>Episquamata</taxon>
        <taxon>Toxicofera</taxon>
        <taxon>Serpentes</taxon>
        <taxon>Colubroidea</taxon>
        <taxon>Elapidae</taxon>
        <taxon>Hydrophiinae</taxon>
        <taxon>Pseudonaja</taxon>
    </lineage>
</organism>
<keyword evidence="1" id="KW-0479">Metal-binding</keyword>
<sequence length="141" mass="15429">MNTQNSVAGGRKLTRSAPMPVWLTAEDLQCSICLDLLSNPATVECGHSFCLECIRKWVEGQHRECPICKSHVDCKLPERTVLLNSILEKYNCLASSDPLPTGTSCLAERDFPLAARGFQVRKNGLLACLRSGSSLDSSWGC</sequence>
<keyword evidence="2 4" id="KW-0863">Zinc-finger</keyword>
<dbReference type="SUPFAM" id="SSF57850">
    <property type="entry name" value="RING/U-box"/>
    <property type="match status" value="1"/>
</dbReference>
<dbReference type="Pfam" id="PF15227">
    <property type="entry name" value="zf-C3HC4_4"/>
    <property type="match status" value="1"/>
</dbReference>
<dbReference type="InterPro" id="IPR017907">
    <property type="entry name" value="Znf_RING_CS"/>
</dbReference>
<proteinExistence type="predicted"/>
<evidence type="ECO:0000256" key="3">
    <source>
        <dbReference type="ARBA" id="ARBA00022833"/>
    </source>
</evidence>
<dbReference type="GeneTree" id="ENSGT00990000213934"/>
<dbReference type="PROSITE" id="PS00518">
    <property type="entry name" value="ZF_RING_1"/>
    <property type="match status" value="1"/>
</dbReference>
<evidence type="ECO:0000256" key="2">
    <source>
        <dbReference type="ARBA" id="ARBA00022771"/>
    </source>
</evidence>
<dbReference type="Ensembl" id="ENSPTXT00000009655.1">
    <property type="protein sequence ID" value="ENSPTXP00000009339.1"/>
    <property type="gene ID" value="ENSPTXG00000006688.1"/>
</dbReference>
<dbReference type="Gene3D" id="3.30.40.10">
    <property type="entry name" value="Zinc/RING finger domain, C3HC4 (zinc finger)"/>
    <property type="match status" value="1"/>
</dbReference>
<evidence type="ECO:0000259" key="5">
    <source>
        <dbReference type="PROSITE" id="PS50089"/>
    </source>
</evidence>
<accession>A0A670YE96</accession>
<dbReference type="PANTHER" id="PTHR23327">
    <property type="entry name" value="RING FINGER PROTEIN 127"/>
    <property type="match status" value="1"/>
</dbReference>
<dbReference type="SMART" id="SM00184">
    <property type="entry name" value="RING"/>
    <property type="match status" value="1"/>
</dbReference>
<dbReference type="GO" id="GO:0008270">
    <property type="term" value="F:zinc ion binding"/>
    <property type="evidence" value="ECO:0007669"/>
    <property type="project" value="UniProtKB-KW"/>
</dbReference>
<name>A0A670YE96_PSETE</name>
<dbReference type="OMA" id="CKLPERT"/>
<keyword evidence="7" id="KW-1185">Reference proteome</keyword>
<protein>
    <recommendedName>
        <fullName evidence="5">RING-type domain-containing protein</fullName>
    </recommendedName>
</protein>
<feature type="domain" description="RING-type" evidence="5">
    <location>
        <begin position="30"/>
        <end position="69"/>
    </location>
</feature>
<dbReference type="InterPro" id="IPR001841">
    <property type="entry name" value="Znf_RING"/>
</dbReference>
<evidence type="ECO:0000256" key="4">
    <source>
        <dbReference type="PROSITE-ProRule" id="PRU00175"/>
    </source>
</evidence>
<keyword evidence="3" id="KW-0862">Zinc</keyword>
<dbReference type="Proteomes" id="UP000472273">
    <property type="component" value="Unplaced"/>
</dbReference>
<evidence type="ECO:0000256" key="1">
    <source>
        <dbReference type="ARBA" id="ARBA00022723"/>
    </source>
</evidence>
<evidence type="ECO:0000313" key="6">
    <source>
        <dbReference type="Ensembl" id="ENSPTXP00000009339.1"/>
    </source>
</evidence>
<dbReference type="AlphaFoldDB" id="A0A670YE96"/>
<dbReference type="InterPro" id="IPR013083">
    <property type="entry name" value="Znf_RING/FYVE/PHD"/>
</dbReference>
<dbReference type="PROSITE" id="PS50089">
    <property type="entry name" value="ZF_RING_2"/>
    <property type="match status" value="1"/>
</dbReference>